<proteinExistence type="predicted"/>
<evidence type="ECO:0000259" key="1">
    <source>
        <dbReference type="Pfam" id="PF12706"/>
    </source>
</evidence>
<feature type="domain" description="Metallo-beta-lactamase" evidence="1">
    <location>
        <begin position="44"/>
        <end position="248"/>
    </location>
</feature>
<reference evidence="2 3" key="1">
    <citation type="submission" date="2019-03" db="EMBL/GenBank/DDBJ databases">
        <title>Genomic Encyclopedia of Type Strains, Phase III (KMG-III): the genomes of soil and plant-associated and newly described type strains.</title>
        <authorList>
            <person name="Whitman W."/>
        </authorList>
    </citation>
    <scope>NUCLEOTIDE SEQUENCE [LARGE SCALE GENOMIC DNA]</scope>
    <source>
        <strain evidence="2 3">CGMCC 1.7660</strain>
    </source>
</reference>
<dbReference type="InterPro" id="IPR036866">
    <property type="entry name" value="RibonucZ/Hydroxyglut_hydro"/>
</dbReference>
<name>A0A4V3DEY2_9PROT</name>
<protein>
    <submittedName>
        <fullName evidence="2">L-ascorbate metabolism protein UlaG (Beta-lactamase superfamily)</fullName>
    </submittedName>
</protein>
<organism evidence="2 3">
    <name type="scientific">Dongia mobilis</name>
    <dbReference type="NCBI Taxonomy" id="578943"/>
    <lineage>
        <taxon>Bacteria</taxon>
        <taxon>Pseudomonadati</taxon>
        <taxon>Pseudomonadota</taxon>
        <taxon>Alphaproteobacteria</taxon>
        <taxon>Rhodospirillales</taxon>
        <taxon>Dongiaceae</taxon>
        <taxon>Dongia</taxon>
    </lineage>
</organism>
<evidence type="ECO:0000313" key="2">
    <source>
        <dbReference type="EMBL" id="TDQ83881.1"/>
    </source>
</evidence>
<dbReference type="InterPro" id="IPR001279">
    <property type="entry name" value="Metallo-B-lactamas"/>
</dbReference>
<comment type="caution">
    <text evidence="2">The sequence shown here is derived from an EMBL/GenBank/DDBJ whole genome shotgun (WGS) entry which is preliminary data.</text>
</comment>
<dbReference type="Proteomes" id="UP000295783">
    <property type="component" value="Unassembled WGS sequence"/>
</dbReference>
<dbReference type="Gene3D" id="3.60.15.10">
    <property type="entry name" value="Ribonuclease Z/Hydroxyacylglutathione hydrolase-like"/>
    <property type="match status" value="1"/>
</dbReference>
<gene>
    <name evidence="2" type="ORF">A8950_0425</name>
</gene>
<sequence length="292" mass="31114">MPARLAAHPRTAPLGAHLAAAPGMDLCLHWLGQAGFVIEGAGKRLVIDPYLSDSLARKYAGRLYPHQRLMAAPVGSLELGSVDLVLSTHQHTDHMDPDTLAPLMAQQPHLKLVAPRAAREEALRRARVDDTRLHLVEAGERIVPIPGIAVTATRAAHESLERDADGNHRFLGYVIEIAGCRIWHAGDTVPFDGMVAEVAALKPDIALLPVNGRSATLLANGVPGNLALDEAIAVGRDVGAGAIIAHHFGMFDFNTADPTAIDQAATQLAKSGDGPMLFRAALETAYRREPNP</sequence>
<dbReference type="PANTHER" id="PTHR43546">
    <property type="entry name" value="UPF0173 METAL-DEPENDENT HYDROLASE MJ1163-RELATED"/>
    <property type="match status" value="1"/>
</dbReference>
<dbReference type="Pfam" id="PF12706">
    <property type="entry name" value="Lactamase_B_2"/>
    <property type="match status" value="1"/>
</dbReference>
<accession>A0A4V3DEY2</accession>
<dbReference type="AlphaFoldDB" id="A0A4V3DEY2"/>
<dbReference type="SUPFAM" id="SSF56281">
    <property type="entry name" value="Metallo-hydrolase/oxidoreductase"/>
    <property type="match status" value="1"/>
</dbReference>
<dbReference type="EMBL" id="SNYW01000006">
    <property type="protein sequence ID" value="TDQ83881.1"/>
    <property type="molecule type" value="Genomic_DNA"/>
</dbReference>
<keyword evidence="3" id="KW-1185">Reference proteome</keyword>
<evidence type="ECO:0000313" key="3">
    <source>
        <dbReference type="Proteomes" id="UP000295783"/>
    </source>
</evidence>
<dbReference type="InterPro" id="IPR050114">
    <property type="entry name" value="UPF0173_UPF0282_UlaG_hydrolase"/>
</dbReference>